<protein>
    <submittedName>
        <fullName evidence="2">Uncharacterized protein</fullName>
    </submittedName>
</protein>
<gene>
    <name evidence="2" type="ORF">C495_03512</name>
</gene>
<feature type="region of interest" description="Disordered" evidence="1">
    <location>
        <begin position="186"/>
        <end position="213"/>
    </location>
</feature>
<dbReference type="eggNOG" id="arCOG10698">
    <property type="taxonomic scope" value="Archaea"/>
</dbReference>
<organism evidence="2 3">
    <name type="scientific">Natronorubrum sulfidifaciens JCM 14089</name>
    <dbReference type="NCBI Taxonomy" id="1230460"/>
    <lineage>
        <taxon>Archaea</taxon>
        <taxon>Methanobacteriati</taxon>
        <taxon>Methanobacteriota</taxon>
        <taxon>Stenosarchaea group</taxon>
        <taxon>Halobacteria</taxon>
        <taxon>Halobacteriales</taxon>
        <taxon>Natrialbaceae</taxon>
        <taxon>Natronorubrum</taxon>
    </lineage>
</organism>
<dbReference type="RefSeq" id="WP_008160058.1">
    <property type="nucleotide sequence ID" value="NZ_AOHX01000026.1"/>
</dbReference>
<accession>L9WCU9</accession>
<dbReference type="STRING" id="1230460.C495_03512"/>
<dbReference type="OrthoDB" id="346417at2157"/>
<evidence type="ECO:0000256" key="1">
    <source>
        <dbReference type="SAM" id="MobiDB-lite"/>
    </source>
</evidence>
<dbReference type="AlphaFoldDB" id="L9WCU9"/>
<dbReference type="PATRIC" id="fig|1230460.4.peg.705"/>
<dbReference type="Proteomes" id="UP000011661">
    <property type="component" value="Unassembled WGS sequence"/>
</dbReference>
<dbReference type="EMBL" id="AOHX01000026">
    <property type="protein sequence ID" value="ELY47294.1"/>
    <property type="molecule type" value="Genomic_DNA"/>
</dbReference>
<comment type="caution">
    <text evidence="2">The sequence shown here is derived from an EMBL/GenBank/DDBJ whole genome shotgun (WGS) entry which is preliminary data.</text>
</comment>
<feature type="compositionally biased region" description="Gly residues" evidence="1">
    <location>
        <begin position="191"/>
        <end position="213"/>
    </location>
</feature>
<name>L9WCU9_9EURY</name>
<sequence length="213" mass="23321">MSERKASTNGDQLVHELPSYIPNDPNSPNYALLDVIGHAIDELDEDVQTVSDAIRVRDARTIDQLFELAKMVGLPPHTDEPVERYRARVFARFALMSGEGTVGDLLYALARILDVDVERIGYREMVDNPGTVLVFAPGSEIEKLGLSASELAQIVNENVAAGYQTETSIQGTFTYRTPQDYDLGENNPEFGYGGLDENGEPTGDGGTYAGYLE</sequence>
<evidence type="ECO:0000313" key="2">
    <source>
        <dbReference type="EMBL" id="ELY47294.1"/>
    </source>
</evidence>
<keyword evidence="3" id="KW-1185">Reference proteome</keyword>
<proteinExistence type="predicted"/>
<reference evidence="2 3" key="1">
    <citation type="journal article" date="2014" name="PLoS Genet.">
        <title>Phylogenetically driven sequencing of extremely halophilic archaea reveals strategies for static and dynamic osmo-response.</title>
        <authorList>
            <person name="Becker E.A."/>
            <person name="Seitzer P.M."/>
            <person name="Tritt A."/>
            <person name="Larsen D."/>
            <person name="Krusor M."/>
            <person name="Yao A.I."/>
            <person name="Wu D."/>
            <person name="Madern D."/>
            <person name="Eisen J.A."/>
            <person name="Darling A.E."/>
            <person name="Facciotti M.T."/>
        </authorList>
    </citation>
    <scope>NUCLEOTIDE SEQUENCE [LARGE SCALE GENOMIC DNA]</scope>
    <source>
        <strain evidence="2 3">JCM 14089</strain>
    </source>
</reference>
<evidence type="ECO:0000313" key="3">
    <source>
        <dbReference type="Proteomes" id="UP000011661"/>
    </source>
</evidence>